<dbReference type="InterPro" id="IPR050155">
    <property type="entry name" value="HAD-like_hydrolase_sf"/>
</dbReference>
<dbReference type="EC" id="3.1.3.5" evidence="1"/>
<evidence type="ECO:0000313" key="1">
    <source>
        <dbReference type="EMBL" id="MEM0516062.1"/>
    </source>
</evidence>
<dbReference type="SFLD" id="SFLDS00003">
    <property type="entry name" value="Haloacid_Dehalogenase"/>
    <property type="match status" value="1"/>
</dbReference>
<keyword evidence="1" id="KW-0378">Hydrolase</keyword>
<name>A0ABU9MXR1_9GAMM</name>
<dbReference type="Gene3D" id="3.40.50.1000">
    <property type="entry name" value="HAD superfamily/HAD-like"/>
    <property type="match status" value="1"/>
</dbReference>
<dbReference type="InterPro" id="IPR006439">
    <property type="entry name" value="HAD-SF_hydro_IA"/>
</dbReference>
<dbReference type="EMBL" id="JBCGCU010000013">
    <property type="protein sequence ID" value="MEM0516062.1"/>
    <property type="molecule type" value="Genomic_DNA"/>
</dbReference>
<dbReference type="RefSeq" id="WP_342679242.1">
    <property type="nucleotide sequence ID" value="NZ_JBCGCU010000013.1"/>
</dbReference>
<organism evidence="1 2">
    <name type="scientific">Pseudoalteromonas qingdaonensis</name>
    <dbReference type="NCBI Taxonomy" id="3131913"/>
    <lineage>
        <taxon>Bacteria</taxon>
        <taxon>Pseudomonadati</taxon>
        <taxon>Pseudomonadota</taxon>
        <taxon>Gammaproteobacteria</taxon>
        <taxon>Alteromonadales</taxon>
        <taxon>Pseudoalteromonadaceae</taxon>
        <taxon>Pseudoalteromonas</taxon>
    </lineage>
</organism>
<protein>
    <submittedName>
        <fullName evidence="1">GMP/IMP nucleotidase</fullName>
        <ecNumber evidence="1">3.1.3.5</ecNumber>
    </submittedName>
</protein>
<dbReference type="GO" id="GO:0008253">
    <property type="term" value="F:5'-nucleotidase activity"/>
    <property type="evidence" value="ECO:0007669"/>
    <property type="project" value="UniProtKB-EC"/>
</dbReference>
<evidence type="ECO:0000313" key="2">
    <source>
        <dbReference type="Proteomes" id="UP001447008"/>
    </source>
</evidence>
<dbReference type="InterPro" id="IPR036412">
    <property type="entry name" value="HAD-like_sf"/>
</dbReference>
<dbReference type="Pfam" id="PF00702">
    <property type="entry name" value="Hydrolase"/>
    <property type="match status" value="1"/>
</dbReference>
<gene>
    <name evidence="1" type="primary">yrfG</name>
    <name evidence="1" type="ORF">WCN91_11660</name>
</gene>
<dbReference type="SFLD" id="SFLDG01129">
    <property type="entry name" value="C1.5:_HAD__Beta-PGM__Phosphata"/>
    <property type="match status" value="1"/>
</dbReference>
<reference evidence="1 2" key="1">
    <citation type="submission" date="2024-03" db="EMBL/GenBank/DDBJ databases">
        <title>Pseudoalteromonas qingdaonensis sp. nov., isolated from the intestines of marine benthic organisms.</title>
        <authorList>
            <person name="Lin X."/>
            <person name="Fang S."/>
            <person name="Hu X."/>
        </authorList>
    </citation>
    <scope>NUCLEOTIDE SEQUENCE [LARGE SCALE GENOMIC DNA]</scope>
    <source>
        <strain evidence="1 2">YIC-827</strain>
    </source>
</reference>
<keyword evidence="2" id="KW-1185">Reference proteome</keyword>
<dbReference type="PANTHER" id="PTHR43434:SF3">
    <property type="entry name" value="GMP_IMP NUCLEOTIDASE YRFG"/>
    <property type="match status" value="1"/>
</dbReference>
<dbReference type="SUPFAM" id="SSF56784">
    <property type="entry name" value="HAD-like"/>
    <property type="match status" value="1"/>
</dbReference>
<dbReference type="InterPro" id="IPR023214">
    <property type="entry name" value="HAD_sf"/>
</dbReference>
<proteinExistence type="predicted"/>
<accession>A0ABU9MXR1</accession>
<dbReference type="PANTHER" id="PTHR43434">
    <property type="entry name" value="PHOSPHOGLYCOLATE PHOSPHATASE"/>
    <property type="match status" value="1"/>
</dbReference>
<dbReference type="NCBIfam" id="TIGR01509">
    <property type="entry name" value="HAD-SF-IA-v3"/>
    <property type="match status" value="1"/>
</dbReference>
<dbReference type="NCBIfam" id="NF011564">
    <property type="entry name" value="PRK14988.1"/>
    <property type="match status" value="1"/>
</dbReference>
<dbReference type="PRINTS" id="PR00413">
    <property type="entry name" value="HADHALOGNASE"/>
</dbReference>
<sequence length="217" mass="25140">MPNWANIDTVLLDMDGTLLDLHFDNHFWLELIPQAYAKRHQISLAEARDVIAQRYEEVHGQLQWYCLDYWQQELQLPIMELKREIQHLISIRDDAIVFLKALKAAGKELILLTNAHRDSLSLKVEITELDQYLDLLISTHDYGVSKEEQSLWQQVQEDLKFDKERTLFVDDSAAVLASAKRFGIGHLLAVANPDSKQPSRQLAGYENITDYRDILPI</sequence>
<comment type="caution">
    <text evidence="1">The sequence shown here is derived from an EMBL/GenBank/DDBJ whole genome shotgun (WGS) entry which is preliminary data.</text>
</comment>
<dbReference type="Proteomes" id="UP001447008">
    <property type="component" value="Unassembled WGS sequence"/>
</dbReference>